<evidence type="ECO:0000313" key="2">
    <source>
        <dbReference type="EMBL" id="MDX8147717.1"/>
    </source>
</evidence>
<evidence type="ECO:0000259" key="1">
    <source>
        <dbReference type="SMART" id="SM00382"/>
    </source>
</evidence>
<organism evidence="2 3">
    <name type="scientific">Lentzea sokolovensis</name>
    <dbReference type="NCBI Taxonomy" id="3095429"/>
    <lineage>
        <taxon>Bacteria</taxon>
        <taxon>Bacillati</taxon>
        <taxon>Actinomycetota</taxon>
        <taxon>Actinomycetes</taxon>
        <taxon>Pseudonocardiales</taxon>
        <taxon>Pseudonocardiaceae</taxon>
        <taxon>Lentzea</taxon>
    </lineage>
</organism>
<sequence length="1326" mass="148280">MAQASNFEMTFRQVRELVKTGAKGEELLGAVDKLLGAVLLLSPVMLGPTALPALGLIGAKNEIIKLAGGAVKKIAESSKASFVDRGRHIVAAHCLLTYTAFFEALQDSLPDFVKAIDLSGPEQRRISERAAAKIGALAAAPAKPLESDGIDLSQVPVPLPHPVLTRQQEGENRKNLYENMARQLTKFVCGLAVWERLGEPQRDEISTRLRDLPAKAVEVYELQYLAFAAEVPEYFIWSELREHGRTQQLTVSVREKLDRIDSATRSLDLGLANLANAISVIAHARVMENPALEVSDALNRTYAGWIAEPVIDDRYDRRDDAPALQYPRKRDIFVPQAYKVLRHMDTRKPLEDERMWAGIDSKDDLGAFVVTYLQSVYSTESPLVILGQPGSGKSLFTELLAATLRPPIFNAVRVKLRDIDAESELQTQIEQQIRKDTGLDVHWPTYAKAFPDSPPVIILDGYDELLQSSGKVYSGYLDKVHQFQRREANQKRPVRVIITSRVTLIDKAVMPPGVTVLRLQEFDEPRQQAWISVWNQHNQVYFSRTNTRPFHPGTEEKVLQLARQPLLMLMLAVYDSKENSLHHGERLDQTRLYHSLLCRFMERERLKDEEGTLFRALGPREQSEQIERDLERLGVAAVGMFNRQSLHITKEQLNRDIAYFDVERTVQTSAGGAQLSQAELLLGSFFFIHESRTTASGGAGAESESNSTAFEFLHNTFGEFLTADFILRTLLREAKTVEKLSGDDDLRSALQQRLHVITDNWFACLCYSALHSRPVILEMLREWAGHRLRDESRGIGRFLDNLNLLLREQIRSILRGTPPKFLVDVDDKRPFVHLSALGHTAIYSLNLIVLRTVLSVEGYVFDESLFSVPDSGCRPWDRLVYLWRSWYSLEALSGVSTILEAKRVDDEICLAGRDIFQAPVRNTRLDDVFNVAEALADDITAGLAGIYVYDSSFGKQVDLDKIGSRLLREGIDLSVEVVSRNAVDPRHGRGERKGDPRVDSIWGWNSPRYRRDDISSRALSKAFDLIYRPDAVTMGNAMDSMIGPSDLDSLRKLPSDDANKVVAIKSRIEPRWINDLLVKVANEDLGWIASCDAAGPILRATRIYPFTRGATLVRKALLAKISSGWVAEPQTSELAVSMAICGLALDVGELFRAGIKALSDRVLAGDWKVAELSLATLMSLLEMLIDGDSSHRMQAAFLFDELASLLSDAESSYRPSNVLSLVIRLALCAAPDGPIVGSMMEILRRPGAAYNTLLEDPLDVIFLLRLCRIYEDSGHVQKIFSRIFSVPVGVDYVRAPSFGRLSGRARVAISEQTVDDLMWVIKKVSG</sequence>
<name>A0ABU4V7E6_9PSEU</name>
<dbReference type="EMBL" id="JAXAVU010000014">
    <property type="protein sequence ID" value="MDX8147717.1"/>
    <property type="molecule type" value="Genomic_DNA"/>
</dbReference>
<dbReference type="InterPro" id="IPR003959">
    <property type="entry name" value="ATPase_AAA_core"/>
</dbReference>
<reference evidence="2 3" key="2">
    <citation type="submission" date="2023-11" db="EMBL/GenBank/DDBJ databases">
        <authorList>
            <person name="Lara A.C."/>
            <person name="Chronakova A."/>
        </authorList>
    </citation>
    <scope>NUCLEOTIDE SEQUENCE [LARGE SCALE GENOMIC DNA]</scope>
    <source>
        <strain evidence="2 3">BCCO 10_0061</strain>
    </source>
</reference>
<dbReference type="SMART" id="SM00382">
    <property type="entry name" value="AAA"/>
    <property type="match status" value="1"/>
</dbReference>
<feature type="domain" description="AAA+ ATPase" evidence="1">
    <location>
        <begin position="379"/>
        <end position="526"/>
    </location>
</feature>
<evidence type="ECO:0000313" key="3">
    <source>
        <dbReference type="Proteomes" id="UP001285352"/>
    </source>
</evidence>
<dbReference type="RefSeq" id="WP_319979760.1">
    <property type="nucleotide sequence ID" value="NZ_JAXAVU010000014.1"/>
</dbReference>
<reference evidence="2 3" key="1">
    <citation type="submission" date="2023-11" db="EMBL/GenBank/DDBJ databases">
        <title>Lentzea sokolovensis, sp. nov., Lentzea kristufkii, sp. nov., and Lentzea miocenensis, sp. nov., rare actinobacteria from Sokolov Coal Basin, Miocene lacustrine sediment, Czech Republic.</title>
        <authorList>
            <person name="Lara A."/>
            <person name="Kotroba L."/>
            <person name="Nouioui I."/>
            <person name="Neumann-Schaal M."/>
            <person name="Mast Y."/>
            <person name="Chronakova A."/>
        </authorList>
    </citation>
    <scope>NUCLEOTIDE SEQUENCE [LARGE SCALE GENOMIC DNA]</scope>
    <source>
        <strain evidence="2 3">BCCO 10_0061</strain>
    </source>
</reference>
<dbReference type="InterPro" id="IPR054567">
    <property type="entry name" value="NNH7"/>
</dbReference>
<proteinExistence type="predicted"/>
<accession>A0ABU4V7E6</accession>
<dbReference type="Pfam" id="PF22738">
    <property type="entry name" value="NNH7"/>
    <property type="match status" value="1"/>
</dbReference>
<protein>
    <recommendedName>
        <fullName evidence="1">AAA+ ATPase domain-containing protein</fullName>
    </recommendedName>
</protein>
<gene>
    <name evidence="2" type="ORF">SK854_36795</name>
</gene>
<dbReference type="Proteomes" id="UP001285352">
    <property type="component" value="Unassembled WGS sequence"/>
</dbReference>
<keyword evidence="3" id="KW-1185">Reference proteome</keyword>
<dbReference type="InterPro" id="IPR003593">
    <property type="entry name" value="AAA+_ATPase"/>
</dbReference>
<dbReference type="Gene3D" id="3.40.50.300">
    <property type="entry name" value="P-loop containing nucleotide triphosphate hydrolases"/>
    <property type="match status" value="1"/>
</dbReference>
<dbReference type="InterPro" id="IPR027417">
    <property type="entry name" value="P-loop_NTPase"/>
</dbReference>
<comment type="caution">
    <text evidence="2">The sequence shown here is derived from an EMBL/GenBank/DDBJ whole genome shotgun (WGS) entry which is preliminary data.</text>
</comment>
<dbReference type="Pfam" id="PF00004">
    <property type="entry name" value="AAA"/>
    <property type="match status" value="1"/>
</dbReference>
<dbReference type="SUPFAM" id="SSF52540">
    <property type="entry name" value="P-loop containing nucleoside triphosphate hydrolases"/>
    <property type="match status" value="1"/>
</dbReference>